<sequence length="213" mass="25716">MDDLLIYSGYFVLLINLILYTFSFFHQEKANVFFMVYLVFIFIIQFIMEIMYYLHMNNLFAINLFFVGQMIFLGLFYESILKTKKQKFFVKLVITSILLVLFVQYFIEPDQFLKFNLFEITLTSLSIVVFALLHFYNMLSDKKEYYYYTIGVVFYLLTSTVLYLVGNLTSNLGDDLKYLSWRLNAFLILMYYLFILYEWKVSFKSKKEINTYL</sequence>
<keyword evidence="1" id="KW-0472">Membrane</keyword>
<protein>
    <submittedName>
        <fullName evidence="2">Uncharacterized protein</fullName>
    </submittedName>
</protein>
<feature type="transmembrane region" description="Helical" evidence="1">
    <location>
        <begin position="32"/>
        <end position="54"/>
    </location>
</feature>
<proteinExistence type="predicted"/>
<organism evidence="2 3">
    <name type="scientific">Flavobacterium aquidurense</name>
    <dbReference type="NCBI Taxonomy" id="362413"/>
    <lineage>
        <taxon>Bacteria</taxon>
        <taxon>Pseudomonadati</taxon>
        <taxon>Bacteroidota</taxon>
        <taxon>Flavobacteriia</taxon>
        <taxon>Flavobacteriales</taxon>
        <taxon>Flavobacteriaceae</taxon>
        <taxon>Flavobacterium</taxon>
    </lineage>
</organism>
<gene>
    <name evidence="2" type="ORF">RC62_3128</name>
</gene>
<evidence type="ECO:0000313" key="2">
    <source>
        <dbReference type="EMBL" id="KQB42965.1"/>
    </source>
</evidence>
<accession>A0A0Q0X3G1</accession>
<feature type="transmembrane region" description="Helical" evidence="1">
    <location>
        <begin position="145"/>
        <end position="166"/>
    </location>
</feature>
<feature type="transmembrane region" description="Helical" evidence="1">
    <location>
        <begin position="113"/>
        <end position="133"/>
    </location>
</feature>
<comment type="caution">
    <text evidence="2">The sequence shown here is derived from an EMBL/GenBank/DDBJ whole genome shotgun (WGS) entry which is preliminary data.</text>
</comment>
<keyword evidence="1" id="KW-0812">Transmembrane</keyword>
<dbReference type="EMBL" id="JRLF01000004">
    <property type="protein sequence ID" value="KQB42965.1"/>
    <property type="molecule type" value="Genomic_DNA"/>
</dbReference>
<dbReference type="Proteomes" id="UP000050443">
    <property type="component" value="Unassembled WGS sequence"/>
</dbReference>
<dbReference type="AlphaFoldDB" id="A0A0Q0X3G1"/>
<evidence type="ECO:0000313" key="3">
    <source>
        <dbReference type="Proteomes" id="UP000050443"/>
    </source>
</evidence>
<feature type="transmembrane region" description="Helical" evidence="1">
    <location>
        <begin position="178"/>
        <end position="197"/>
    </location>
</feature>
<dbReference type="GeneID" id="29643453"/>
<feature type="transmembrane region" description="Helical" evidence="1">
    <location>
        <begin position="6"/>
        <end position="25"/>
    </location>
</feature>
<feature type="transmembrane region" description="Helical" evidence="1">
    <location>
        <begin position="89"/>
        <end position="107"/>
    </location>
</feature>
<dbReference type="PATRIC" id="fig|362413.3.peg.3057"/>
<feature type="transmembrane region" description="Helical" evidence="1">
    <location>
        <begin position="60"/>
        <end position="77"/>
    </location>
</feature>
<dbReference type="STRING" id="362413.RC62_3128"/>
<reference evidence="2 3" key="1">
    <citation type="submission" date="2014-09" db="EMBL/GenBank/DDBJ databases">
        <title>Genome sequence of Flavobacterium aquidurense RC62.</title>
        <authorList>
            <person name="Kim J.F."/>
            <person name="Kwak M.-J."/>
        </authorList>
    </citation>
    <scope>NUCLEOTIDE SEQUENCE [LARGE SCALE GENOMIC DNA]</scope>
    <source>
        <strain evidence="2 3">RC62</strain>
    </source>
</reference>
<name>A0A0Q0X3G1_9FLAO</name>
<evidence type="ECO:0000256" key="1">
    <source>
        <dbReference type="SAM" id="Phobius"/>
    </source>
</evidence>
<keyword evidence="1" id="KW-1133">Transmembrane helix</keyword>